<dbReference type="Gene3D" id="3.30.1360.150">
    <property type="match status" value="1"/>
</dbReference>
<dbReference type="AlphaFoldDB" id="A0A4S3M4Q4"/>
<evidence type="ECO:0000256" key="2">
    <source>
        <dbReference type="ARBA" id="ARBA00022723"/>
    </source>
</evidence>
<sequence length="542" mass="60496">MKKIFTSICLLAFLFKGFSQETSIAVQPKLVVGIVVDQMRYDYLTRYWNRYGEGGFKRLVGEGFNFKNHHFNYVPTATAPGHASVYTGATPSEHGIIGNEWFDVYTDKVVYCVSDTNYDPVGTKSDAGQMSPHRLMKTTVTDELRAYTNYRGKTVAIAIKDRGAVLPAGFTGDAYWFYGKDEGRWITSSYYKESLPSWVDQFNKGGAAAAYKKVWEPLYDLNTYTSSNPDDSRFEREDSRVFPYDLPELWADNGGYDIIKATPFGNSLTTDFAIAALEGESLGDDADIDFLSISYSSTDYVGHKWGVKAVETEDTYLRLDKDLERLLHTLDKKIGQGEYLVFLTADHGASYNPNYLTANKMPGGFFKSKEMIAAINEFTTARFGSSRILRRVGGGEIYLRKEVLDSLGFDKDEVEEILAEELITYDQVEKVYTSKMLMENEYQEGIARLARNGYHPKLSGDLRIIFNPGLISSGYSRGGTSHGTAWVYDTHVPFILYGSGIPKGSSALRSEIPDIAPTISVLLGIPFPSGVTGKVRAEIFGQ</sequence>
<dbReference type="OrthoDB" id="9766127at2"/>
<dbReference type="GO" id="GO:0004035">
    <property type="term" value="F:alkaline phosphatase activity"/>
    <property type="evidence" value="ECO:0007669"/>
    <property type="project" value="InterPro"/>
</dbReference>
<feature type="binding site" evidence="6">
    <location>
        <position position="99"/>
    </location>
    <ligand>
        <name>substrate</name>
    </ligand>
</feature>
<dbReference type="InterPro" id="IPR017850">
    <property type="entry name" value="Alkaline_phosphatase_core_sf"/>
</dbReference>
<dbReference type="PIRSF" id="PIRSF031924">
    <property type="entry name" value="Pi-irrepressible_AP"/>
    <property type="match status" value="1"/>
</dbReference>
<reference evidence="7 8" key="1">
    <citation type="submission" date="2019-04" db="EMBL/GenBank/DDBJ databases">
        <title>Draft genome sequence of Robertkochia marina CC-AMO-30D.</title>
        <authorList>
            <person name="Hameed A."/>
            <person name="Lin S.-Y."/>
            <person name="Shahina M."/>
            <person name="Lai W.-A."/>
            <person name="Young C.-C."/>
        </authorList>
    </citation>
    <scope>NUCLEOTIDE SEQUENCE [LARGE SCALE GENOMIC DNA]</scope>
    <source>
        <strain evidence="7 8">CC-AMO-30D</strain>
    </source>
</reference>
<dbReference type="PANTHER" id="PTHR10151:SF120">
    <property type="entry name" value="BIS(5'-ADENOSYL)-TRIPHOSPHATASE"/>
    <property type="match status" value="1"/>
</dbReference>
<evidence type="ECO:0000256" key="3">
    <source>
        <dbReference type="ARBA" id="ARBA00022729"/>
    </source>
</evidence>
<dbReference type="CDD" id="cd16016">
    <property type="entry name" value="AP-SPAP"/>
    <property type="match status" value="1"/>
</dbReference>
<dbReference type="Pfam" id="PF01663">
    <property type="entry name" value="Phosphodiest"/>
    <property type="match status" value="1"/>
</dbReference>
<dbReference type="NCBIfam" id="NF042991">
    <property type="entry name" value="alk_phos_PafA"/>
    <property type="match status" value="1"/>
</dbReference>
<dbReference type="GO" id="GO:0046872">
    <property type="term" value="F:metal ion binding"/>
    <property type="evidence" value="ECO:0007669"/>
    <property type="project" value="UniProtKB-KW"/>
</dbReference>
<feature type="active site" description="Phosphothreonine intermediate" evidence="5">
    <location>
        <position position="78"/>
    </location>
</feature>
<evidence type="ECO:0000256" key="6">
    <source>
        <dbReference type="PIRSR" id="PIRSR031924-51"/>
    </source>
</evidence>
<keyword evidence="3" id="KW-0732">Signal</keyword>
<name>A0A4S3M4Q4_9FLAO</name>
<dbReference type="EMBL" id="SSMC01000001">
    <property type="protein sequence ID" value="THD69890.1"/>
    <property type="molecule type" value="Genomic_DNA"/>
</dbReference>
<comment type="caution">
    <text evidence="7">The sequence shown here is derived from an EMBL/GenBank/DDBJ whole genome shotgun (WGS) entry which is preliminary data.</text>
</comment>
<keyword evidence="1 5" id="KW-0597">Phosphoprotein</keyword>
<evidence type="ECO:0000313" key="7">
    <source>
        <dbReference type="EMBL" id="THD69890.1"/>
    </source>
</evidence>
<dbReference type="SUPFAM" id="SSF53649">
    <property type="entry name" value="Alkaline phosphatase-like"/>
    <property type="match status" value="1"/>
</dbReference>
<dbReference type="InterPro" id="IPR002591">
    <property type="entry name" value="Phosphodiest/P_Trfase"/>
</dbReference>
<dbReference type="Gene3D" id="3.40.720.10">
    <property type="entry name" value="Alkaline Phosphatase, subunit A"/>
    <property type="match status" value="1"/>
</dbReference>
<evidence type="ECO:0000256" key="5">
    <source>
        <dbReference type="PIRSR" id="PIRSR031924-50"/>
    </source>
</evidence>
<dbReference type="Proteomes" id="UP000305939">
    <property type="component" value="Unassembled WGS sequence"/>
</dbReference>
<organism evidence="7 8">
    <name type="scientific">Robertkochia marina</name>
    <dbReference type="NCBI Taxonomy" id="1227945"/>
    <lineage>
        <taxon>Bacteria</taxon>
        <taxon>Pseudomonadati</taxon>
        <taxon>Bacteroidota</taxon>
        <taxon>Flavobacteriia</taxon>
        <taxon>Flavobacteriales</taxon>
        <taxon>Flavobacteriaceae</taxon>
        <taxon>Robertkochia</taxon>
    </lineage>
</organism>
<dbReference type="RefSeq" id="WP_136335381.1">
    <property type="nucleotide sequence ID" value="NZ_QXMP01000002.1"/>
</dbReference>
<evidence type="ECO:0000256" key="4">
    <source>
        <dbReference type="PIRNR" id="PIRNR031924"/>
    </source>
</evidence>
<evidence type="ECO:0000256" key="1">
    <source>
        <dbReference type="ARBA" id="ARBA00022553"/>
    </source>
</evidence>
<accession>A0A4S3M4Q4</accession>
<dbReference type="PANTHER" id="PTHR10151">
    <property type="entry name" value="ECTONUCLEOTIDE PYROPHOSPHATASE/PHOSPHODIESTERASE"/>
    <property type="match status" value="1"/>
</dbReference>
<proteinExistence type="predicted"/>
<gene>
    <name evidence="7" type="ORF">E7Z59_06075</name>
</gene>
<dbReference type="InterPro" id="IPR026263">
    <property type="entry name" value="Alkaline_phosphatase_prok"/>
</dbReference>
<protein>
    <submittedName>
        <fullName evidence="7">Alkaline phosphatase family protein</fullName>
    </submittedName>
</protein>
<keyword evidence="2 4" id="KW-0479">Metal-binding</keyword>
<keyword evidence="8" id="KW-1185">Reference proteome</keyword>
<feature type="binding site" evidence="6">
    <location>
        <begin position="160"/>
        <end position="162"/>
    </location>
    <ligand>
        <name>substrate</name>
    </ligand>
</feature>
<evidence type="ECO:0000313" key="8">
    <source>
        <dbReference type="Proteomes" id="UP000305939"/>
    </source>
</evidence>
<dbReference type="SMR" id="A0A4S3M4Q4"/>